<dbReference type="EMBL" id="BMAU01021418">
    <property type="protein sequence ID" value="GFY33643.1"/>
    <property type="molecule type" value="Genomic_DNA"/>
</dbReference>
<comment type="caution">
    <text evidence="2">The sequence shown here is derived from an EMBL/GenBank/DDBJ whole genome shotgun (WGS) entry which is preliminary data.</text>
</comment>
<proteinExistence type="predicted"/>
<gene>
    <name evidence="2" type="ORF">TNCV_4593551</name>
</gene>
<name>A0A8X6WEW2_TRICX</name>
<reference evidence="2" key="1">
    <citation type="submission" date="2020-08" db="EMBL/GenBank/DDBJ databases">
        <title>Multicomponent nature underlies the extraordinary mechanical properties of spider dragline silk.</title>
        <authorList>
            <person name="Kono N."/>
            <person name="Nakamura H."/>
            <person name="Mori M."/>
            <person name="Yoshida Y."/>
            <person name="Ohtoshi R."/>
            <person name="Malay A.D."/>
            <person name="Moran D.A.P."/>
            <person name="Tomita M."/>
            <person name="Numata K."/>
            <person name="Arakawa K."/>
        </authorList>
    </citation>
    <scope>NUCLEOTIDE SEQUENCE</scope>
</reference>
<dbReference type="AlphaFoldDB" id="A0A8X6WEW2"/>
<sequence>MGPTPLHSHIKGNSRRSINECRCSPPALPVQQNHCQAPSITGLTAPPCFFSSAIHHSLQMPRDQRRKHFRPTRADSDVTAHPIIQVHPTNQKATYQLASTRQTLLRSFTDFGQSSM</sequence>
<accession>A0A8X6WEW2</accession>
<keyword evidence="3" id="KW-1185">Reference proteome</keyword>
<organism evidence="2 3">
    <name type="scientific">Trichonephila clavipes</name>
    <name type="common">Golden silk orbweaver</name>
    <name type="synonym">Nephila clavipes</name>
    <dbReference type="NCBI Taxonomy" id="2585209"/>
    <lineage>
        <taxon>Eukaryota</taxon>
        <taxon>Metazoa</taxon>
        <taxon>Ecdysozoa</taxon>
        <taxon>Arthropoda</taxon>
        <taxon>Chelicerata</taxon>
        <taxon>Arachnida</taxon>
        <taxon>Araneae</taxon>
        <taxon>Araneomorphae</taxon>
        <taxon>Entelegynae</taxon>
        <taxon>Araneoidea</taxon>
        <taxon>Nephilidae</taxon>
        <taxon>Trichonephila</taxon>
    </lineage>
</organism>
<protein>
    <submittedName>
        <fullName evidence="2">Uncharacterized protein</fullName>
    </submittedName>
</protein>
<dbReference type="Proteomes" id="UP000887159">
    <property type="component" value="Unassembled WGS sequence"/>
</dbReference>
<evidence type="ECO:0000313" key="3">
    <source>
        <dbReference type="Proteomes" id="UP000887159"/>
    </source>
</evidence>
<evidence type="ECO:0000313" key="2">
    <source>
        <dbReference type="EMBL" id="GFY33643.1"/>
    </source>
</evidence>
<feature type="region of interest" description="Disordered" evidence="1">
    <location>
        <begin position="59"/>
        <end position="79"/>
    </location>
</feature>
<evidence type="ECO:0000256" key="1">
    <source>
        <dbReference type="SAM" id="MobiDB-lite"/>
    </source>
</evidence>